<dbReference type="CDD" id="cd00082">
    <property type="entry name" value="HisKA"/>
    <property type="match status" value="1"/>
</dbReference>
<feature type="domain" description="PAC" evidence="19">
    <location>
        <begin position="443"/>
        <end position="495"/>
    </location>
</feature>
<keyword evidence="22" id="KW-1185">Reference proteome</keyword>
<dbReference type="InterPro" id="IPR035965">
    <property type="entry name" value="PAS-like_dom_sf"/>
</dbReference>
<dbReference type="InterPro" id="IPR005467">
    <property type="entry name" value="His_kinase_dom"/>
</dbReference>
<dbReference type="SMART" id="SM00304">
    <property type="entry name" value="HAMP"/>
    <property type="match status" value="1"/>
</dbReference>
<dbReference type="PROSITE" id="PS50112">
    <property type="entry name" value="PAS"/>
    <property type="match status" value="1"/>
</dbReference>
<evidence type="ECO:0000259" key="18">
    <source>
        <dbReference type="PROSITE" id="PS50112"/>
    </source>
</evidence>
<dbReference type="RefSeq" id="WP_159441353.1">
    <property type="nucleotide sequence ID" value="NZ_FRFE01000034.1"/>
</dbReference>
<dbReference type="EC" id="2.7.13.3" evidence="3"/>
<keyword evidence="11 15" id="KW-1133">Transmembrane helix</keyword>
<dbReference type="PROSITE" id="PS50113">
    <property type="entry name" value="PAC"/>
    <property type="match status" value="3"/>
</dbReference>
<dbReference type="PROSITE" id="PS50110">
    <property type="entry name" value="RESPONSE_REGULATORY"/>
    <property type="match status" value="1"/>
</dbReference>
<dbReference type="Gene3D" id="1.10.287.130">
    <property type="match status" value="1"/>
</dbReference>
<dbReference type="EMBL" id="FRFE01000034">
    <property type="protein sequence ID" value="SHO52274.1"/>
    <property type="molecule type" value="Genomic_DNA"/>
</dbReference>
<dbReference type="Gene3D" id="3.40.50.2300">
    <property type="match status" value="1"/>
</dbReference>
<dbReference type="InterPro" id="IPR000014">
    <property type="entry name" value="PAS"/>
</dbReference>
<dbReference type="PROSITE" id="PS50885">
    <property type="entry name" value="HAMP"/>
    <property type="match status" value="1"/>
</dbReference>
<evidence type="ECO:0000256" key="15">
    <source>
        <dbReference type="SAM" id="Phobius"/>
    </source>
</evidence>
<evidence type="ECO:0000256" key="6">
    <source>
        <dbReference type="ARBA" id="ARBA00022679"/>
    </source>
</evidence>
<dbReference type="Pfam" id="PF08447">
    <property type="entry name" value="PAS_3"/>
    <property type="match status" value="3"/>
</dbReference>
<dbReference type="GO" id="GO:0000155">
    <property type="term" value="F:phosphorelay sensor kinase activity"/>
    <property type="evidence" value="ECO:0007669"/>
    <property type="project" value="InterPro"/>
</dbReference>
<keyword evidence="13 15" id="KW-0472">Membrane</keyword>
<dbReference type="Gene3D" id="6.10.340.10">
    <property type="match status" value="1"/>
</dbReference>
<dbReference type="InterPro" id="IPR029151">
    <property type="entry name" value="Sensor-like_sf"/>
</dbReference>
<feature type="modified residue" description="4-aspartylphosphate" evidence="14">
    <location>
        <position position="1079"/>
    </location>
</feature>
<evidence type="ECO:0000256" key="4">
    <source>
        <dbReference type="ARBA" id="ARBA00022475"/>
    </source>
</evidence>
<comment type="subcellular location">
    <subcellularLocation>
        <location evidence="2">Cell membrane</location>
        <topology evidence="2">Multi-pass membrane protein</topology>
    </subcellularLocation>
</comment>
<feature type="domain" description="HAMP" evidence="20">
    <location>
        <begin position="310"/>
        <end position="363"/>
    </location>
</feature>
<dbReference type="CDD" id="cd06225">
    <property type="entry name" value="HAMP"/>
    <property type="match status" value="1"/>
</dbReference>
<dbReference type="SMART" id="SM00091">
    <property type="entry name" value="PAS"/>
    <property type="match status" value="3"/>
</dbReference>
<keyword evidence="6" id="KW-0808">Transferase</keyword>
<sequence>MKFFNINFIRNKLALLILITVLPCLAIFFYSGIEQRRHLIEIAQSNVVLLTHSIAQAQRTVTQSTQQVLITLSQAPTIQAMDPNACTALLSSVLKKNSDFNNFVLVDLKGEVIASGKPFTGANLADRKHFKEAIENDEFAAGEYIVTRVGNANPSFGFAYPVPDKNGRPKGVLTATLKLESFSKFYDVSRLPEKSFISITDYKGIRIFYYPTQVNTNPIGQMIQAKSWDIATHGGEEGLFFGTGSDGQERMFAYVKIHLLSGDAPYLYVWAGIPKSHIVAPANAALSRNLLLLFLVTLISLYISWVIGNKTLISPIQRLVILTQKFAKGDLEASKDASVNDGELGMLANAFFEMAQSLTTSRKALEKSEQRFKLAQQSAGIGVWDWDMSTGRLAWSPELFRLFGLDPDKNEPTFSLWDQVLHPDDKVDAYRRMERAIEEDRILDNEYRILFPDKQVRWIKALGKTTSDQTKKPVRMAGICIDITERKLAEESLKETERIKTGLLEKLNAAQHVAGVGSWEWDLQTDHVWWSDETYHIFGVKPENFVPSFEANGKFIHPDDFENYVNSFDHAFQTGESLDLDIRLNAADGQMKHCNAKGEVVCDDSGKQVRFIGTIMDISNKVQSENEKNRLQAQLSNAMEMAHLGHWEYDIVNDLFTFNDHFYKIYRTTVGQVGGYTMPSAEYARLFVHPDDMALVGEEIRQAIEAKDPDFSRSVEHRMLYADGAVGFISVRFFILKDDQGRTVKTYGVNQDITERKKIEVEKEMLQTQLNQAQKMESVGHLAGGVAHDFNNMLSIILGYGNIILEKTKGDDPLHEYAQEIIDAGSRSASITRQLLAFARKQTIEPKVLDLNESLEGMLKMLRRLIGEDLELIWHPSPIWQIYMDPSQLDQILANLCVNARDAIKGVGSITIETGKTTIDESYCSGHPGFIPGEFVLLTVSDNGIGMDPATIAMIFEPFFTTKETGKGTGLGLATVYGIVKQNNGFINVYSELDHGTTFRVYLPRHAEPITSAEKKKDAVILHGRGETILVVEDEASILRLTSRILTNLGYTVFTANSPGEAIQFAKETDKTINLLITDVIMPEMNGRDLANVLLAMDPNIKCLFMSGYTSTVIAGKGVLEEGMRFMQKPFSAADLSRKVGEILKSDKGTVP</sequence>
<evidence type="ECO:0000256" key="14">
    <source>
        <dbReference type="PROSITE-ProRule" id="PRU00169"/>
    </source>
</evidence>
<dbReference type="InterPro" id="IPR013655">
    <property type="entry name" value="PAS_fold_3"/>
</dbReference>
<feature type="domain" description="PAS" evidence="18">
    <location>
        <begin position="368"/>
        <end position="440"/>
    </location>
</feature>
<evidence type="ECO:0000256" key="3">
    <source>
        <dbReference type="ARBA" id="ARBA00012438"/>
    </source>
</evidence>
<evidence type="ECO:0000259" key="20">
    <source>
        <dbReference type="PROSITE" id="PS50885"/>
    </source>
</evidence>
<dbReference type="CDD" id="cd00130">
    <property type="entry name" value="PAS"/>
    <property type="match status" value="2"/>
</dbReference>
<dbReference type="NCBIfam" id="TIGR00229">
    <property type="entry name" value="sensory_box"/>
    <property type="match status" value="1"/>
</dbReference>
<dbReference type="Pfam" id="PF00512">
    <property type="entry name" value="HisKA"/>
    <property type="match status" value="1"/>
</dbReference>
<dbReference type="Pfam" id="PF00072">
    <property type="entry name" value="Response_reg"/>
    <property type="match status" value="1"/>
</dbReference>
<gene>
    <name evidence="21" type="ORF">SAMN02745220_04484</name>
</gene>
<dbReference type="OrthoDB" id="9806821at2"/>
<dbReference type="SMART" id="SM00448">
    <property type="entry name" value="REC"/>
    <property type="match status" value="1"/>
</dbReference>
<evidence type="ECO:0000256" key="2">
    <source>
        <dbReference type="ARBA" id="ARBA00004651"/>
    </source>
</evidence>
<dbReference type="InterPro" id="IPR003660">
    <property type="entry name" value="HAMP_dom"/>
</dbReference>
<dbReference type="Pfam" id="PF02518">
    <property type="entry name" value="HATPase_c"/>
    <property type="match status" value="1"/>
</dbReference>
<evidence type="ECO:0000313" key="21">
    <source>
        <dbReference type="EMBL" id="SHO52274.1"/>
    </source>
</evidence>
<dbReference type="PANTHER" id="PTHR43065">
    <property type="entry name" value="SENSOR HISTIDINE KINASE"/>
    <property type="match status" value="1"/>
</dbReference>
<dbReference type="PRINTS" id="PR00344">
    <property type="entry name" value="BCTRLSENSOR"/>
</dbReference>
<dbReference type="InterPro" id="IPR001789">
    <property type="entry name" value="Sig_transdc_resp-reg_receiver"/>
</dbReference>
<evidence type="ECO:0000256" key="10">
    <source>
        <dbReference type="ARBA" id="ARBA00022840"/>
    </source>
</evidence>
<dbReference type="SUPFAM" id="SSF103190">
    <property type="entry name" value="Sensory domain-like"/>
    <property type="match status" value="1"/>
</dbReference>
<dbReference type="InterPro" id="IPR003594">
    <property type="entry name" value="HATPase_dom"/>
</dbReference>
<keyword evidence="7 15" id="KW-0812">Transmembrane</keyword>
<evidence type="ECO:0000256" key="7">
    <source>
        <dbReference type="ARBA" id="ARBA00022692"/>
    </source>
</evidence>
<dbReference type="SUPFAM" id="SSF158472">
    <property type="entry name" value="HAMP domain-like"/>
    <property type="match status" value="1"/>
</dbReference>
<dbReference type="Pfam" id="PF02743">
    <property type="entry name" value="dCache_1"/>
    <property type="match status" value="1"/>
</dbReference>
<keyword evidence="4" id="KW-1003">Cell membrane</keyword>
<keyword evidence="12" id="KW-0902">Two-component regulatory system</keyword>
<reference evidence="21 22" key="1">
    <citation type="submission" date="2016-12" db="EMBL/GenBank/DDBJ databases">
        <authorList>
            <person name="Song W.-J."/>
            <person name="Kurnit D.M."/>
        </authorList>
    </citation>
    <scope>NUCLEOTIDE SEQUENCE [LARGE SCALE GENOMIC DNA]</scope>
    <source>
        <strain evidence="21 22">DSM 18488</strain>
    </source>
</reference>
<dbReference type="SMART" id="SM00387">
    <property type="entry name" value="HATPase_c"/>
    <property type="match status" value="1"/>
</dbReference>
<dbReference type="AlphaFoldDB" id="A0A1M7YI15"/>
<feature type="transmembrane region" description="Helical" evidence="15">
    <location>
        <begin position="13"/>
        <end position="33"/>
    </location>
</feature>
<dbReference type="SUPFAM" id="SSF47384">
    <property type="entry name" value="Homodimeric domain of signal transducing histidine kinase"/>
    <property type="match status" value="1"/>
</dbReference>
<dbReference type="Pfam" id="PF00672">
    <property type="entry name" value="HAMP"/>
    <property type="match status" value="1"/>
</dbReference>
<dbReference type="InterPro" id="IPR000700">
    <property type="entry name" value="PAS-assoc_C"/>
</dbReference>
<dbReference type="GO" id="GO:0005886">
    <property type="term" value="C:plasma membrane"/>
    <property type="evidence" value="ECO:0007669"/>
    <property type="project" value="UniProtKB-SubCell"/>
</dbReference>
<keyword evidence="5 14" id="KW-0597">Phosphoprotein</keyword>
<accession>A0A1M7YI15</accession>
<dbReference type="InterPro" id="IPR033479">
    <property type="entry name" value="dCache_1"/>
</dbReference>
<dbReference type="SUPFAM" id="SSF55874">
    <property type="entry name" value="ATPase domain of HSP90 chaperone/DNA topoisomerase II/histidine kinase"/>
    <property type="match status" value="1"/>
</dbReference>
<dbReference type="Gene3D" id="3.30.450.20">
    <property type="entry name" value="PAS domain"/>
    <property type="match status" value="4"/>
</dbReference>
<dbReference type="CDD" id="cd12914">
    <property type="entry name" value="PDC1_DGC_like"/>
    <property type="match status" value="1"/>
</dbReference>
<evidence type="ECO:0000259" key="19">
    <source>
        <dbReference type="PROSITE" id="PS50113"/>
    </source>
</evidence>
<keyword evidence="10" id="KW-0067">ATP-binding</keyword>
<feature type="domain" description="PAC" evidence="19">
    <location>
        <begin position="578"/>
        <end position="630"/>
    </location>
</feature>
<dbReference type="SMART" id="SM00086">
    <property type="entry name" value="PAC"/>
    <property type="match status" value="3"/>
</dbReference>
<dbReference type="InterPro" id="IPR004358">
    <property type="entry name" value="Sig_transdc_His_kin-like_C"/>
</dbReference>
<dbReference type="Gene3D" id="2.10.70.100">
    <property type="match status" value="3"/>
</dbReference>
<dbReference type="Proteomes" id="UP000184603">
    <property type="component" value="Unassembled WGS sequence"/>
</dbReference>
<feature type="domain" description="PAC" evidence="19">
    <location>
        <begin position="713"/>
        <end position="765"/>
    </location>
</feature>
<feature type="domain" description="Histidine kinase" evidence="16">
    <location>
        <begin position="785"/>
        <end position="1007"/>
    </location>
</feature>
<dbReference type="Gene3D" id="3.30.565.10">
    <property type="entry name" value="Histidine kinase-like ATPase, C-terminal domain"/>
    <property type="match status" value="1"/>
</dbReference>
<evidence type="ECO:0000256" key="1">
    <source>
        <dbReference type="ARBA" id="ARBA00000085"/>
    </source>
</evidence>
<dbReference type="STRING" id="1121416.SAMN02745220_04484"/>
<dbReference type="InterPro" id="IPR003661">
    <property type="entry name" value="HisK_dim/P_dom"/>
</dbReference>
<evidence type="ECO:0000313" key="22">
    <source>
        <dbReference type="Proteomes" id="UP000184603"/>
    </source>
</evidence>
<proteinExistence type="predicted"/>
<feature type="domain" description="Response regulatory" evidence="17">
    <location>
        <begin position="1028"/>
        <end position="1144"/>
    </location>
</feature>
<evidence type="ECO:0000259" key="17">
    <source>
        <dbReference type="PROSITE" id="PS50110"/>
    </source>
</evidence>
<comment type="catalytic activity">
    <reaction evidence="1">
        <text>ATP + protein L-histidine = ADP + protein N-phospho-L-histidine.</text>
        <dbReference type="EC" id="2.7.13.3"/>
    </reaction>
</comment>
<keyword evidence="8" id="KW-0547">Nucleotide-binding</keyword>
<dbReference type="SUPFAM" id="SSF55785">
    <property type="entry name" value="PYP-like sensor domain (PAS domain)"/>
    <property type="match status" value="3"/>
</dbReference>
<evidence type="ECO:0000256" key="5">
    <source>
        <dbReference type="ARBA" id="ARBA00022553"/>
    </source>
</evidence>
<dbReference type="InterPro" id="IPR036890">
    <property type="entry name" value="HATPase_C_sf"/>
</dbReference>
<organism evidence="21 22">
    <name type="scientific">Desulfopila aestuarii DSM 18488</name>
    <dbReference type="NCBI Taxonomy" id="1121416"/>
    <lineage>
        <taxon>Bacteria</taxon>
        <taxon>Pseudomonadati</taxon>
        <taxon>Thermodesulfobacteriota</taxon>
        <taxon>Desulfobulbia</taxon>
        <taxon>Desulfobulbales</taxon>
        <taxon>Desulfocapsaceae</taxon>
        <taxon>Desulfopila</taxon>
    </lineage>
</organism>
<dbReference type="GO" id="GO:0005524">
    <property type="term" value="F:ATP binding"/>
    <property type="evidence" value="ECO:0007669"/>
    <property type="project" value="UniProtKB-KW"/>
</dbReference>
<dbReference type="CDD" id="cd12915">
    <property type="entry name" value="PDC2_DGC_like"/>
    <property type="match status" value="1"/>
</dbReference>
<evidence type="ECO:0000256" key="13">
    <source>
        <dbReference type="ARBA" id="ARBA00023136"/>
    </source>
</evidence>
<dbReference type="SUPFAM" id="SSF52172">
    <property type="entry name" value="CheY-like"/>
    <property type="match status" value="1"/>
</dbReference>
<dbReference type="PROSITE" id="PS50109">
    <property type="entry name" value="HIS_KIN"/>
    <property type="match status" value="1"/>
</dbReference>
<name>A0A1M7YI15_9BACT</name>
<dbReference type="InterPro" id="IPR011006">
    <property type="entry name" value="CheY-like_superfamily"/>
</dbReference>
<dbReference type="PANTHER" id="PTHR43065:SF46">
    <property type="entry name" value="C4-DICARBOXYLATE TRANSPORT SENSOR PROTEIN DCTB"/>
    <property type="match status" value="1"/>
</dbReference>
<evidence type="ECO:0000256" key="8">
    <source>
        <dbReference type="ARBA" id="ARBA00022741"/>
    </source>
</evidence>
<dbReference type="InterPro" id="IPR001610">
    <property type="entry name" value="PAC"/>
</dbReference>
<protein>
    <recommendedName>
        <fullName evidence="3">histidine kinase</fullName>
        <ecNumber evidence="3">2.7.13.3</ecNumber>
    </recommendedName>
</protein>
<evidence type="ECO:0000256" key="11">
    <source>
        <dbReference type="ARBA" id="ARBA00022989"/>
    </source>
</evidence>
<keyword evidence="9" id="KW-0418">Kinase</keyword>
<dbReference type="SMART" id="SM00388">
    <property type="entry name" value="HisKA"/>
    <property type="match status" value="1"/>
</dbReference>
<evidence type="ECO:0000259" key="16">
    <source>
        <dbReference type="PROSITE" id="PS50109"/>
    </source>
</evidence>
<evidence type="ECO:0000256" key="12">
    <source>
        <dbReference type="ARBA" id="ARBA00023012"/>
    </source>
</evidence>
<dbReference type="InterPro" id="IPR036097">
    <property type="entry name" value="HisK_dim/P_sf"/>
</dbReference>
<evidence type="ECO:0000256" key="9">
    <source>
        <dbReference type="ARBA" id="ARBA00022777"/>
    </source>
</evidence>